<evidence type="ECO:0000313" key="2">
    <source>
        <dbReference type="Proteomes" id="UP000315908"/>
    </source>
</evidence>
<dbReference type="RefSeq" id="WP_145327605.1">
    <property type="nucleotide sequence ID" value="NZ_VLKR01000006.1"/>
</dbReference>
<sequence length="213" mass="24801">MSQDIKLAPLFSYADIEKIKYKTVKLEGDWAKLLGEEIELAGVWIIWGESANGKTKLVLEMAKYLSGFEPVYFNSLEEKKKMTFRRALRLANVGAVGNRIQFQSESFEHMKYRLRRERSRKVVFIDSLQYLRITKAQYFELIEAFPDKLFVFTCHAQGLWPKGDLADDVRYDADVKLRVRHFVATPVEATRYGGSEPMVIWEEGMRKAQMKLT</sequence>
<proteinExistence type="predicted"/>
<evidence type="ECO:0000313" key="1">
    <source>
        <dbReference type="EMBL" id="TWI22163.1"/>
    </source>
</evidence>
<dbReference type="AlphaFoldDB" id="A0A562MQG3"/>
<organism evidence="1 2">
    <name type="scientific">Sphingobacterium siyangense</name>
    <dbReference type="NCBI Taxonomy" id="459529"/>
    <lineage>
        <taxon>Bacteria</taxon>
        <taxon>Pseudomonadati</taxon>
        <taxon>Bacteroidota</taxon>
        <taxon>Sphingobacteriia</taxon>
        <taxon>Sphingobacteriales</taxon>
        <taxon>Sphingobacteriaceae</taxon>
        <taxon>Sphingobacterium</taxon>
    </lineage>
</organism>
<dbReference type="Gene3D" id="3.40.50.300">
    <property type="entry name" value="P-loop containing nucleotide triphosphate hydrolases"/>
    <property type="match status" value="1"/>
</dbReference>
<gene>
    <name evidence="1" type="ORF">IQ31_01568</name>
</gene>
<comment type="caution">
    <text evidence="1">The sequence shown here is derived from an EMBL/GenBank/DDBJ whole genome shotgun (WGS) entry which is preliminary data.</text>
</comment>
<dbReference type="Proteomes" id="UP000315908">
    <property type="component" value="Unassembled WGS sequence"/>
</dbReference>
<name>A0A562MQG3_9SPHI</name>
<dbReference type="SUPFAM" id="SSF52540">
    <property type="entry name" value="P-loop containing nucleoside triphosphate hydrolases"/>
    <property type="match status" value="1"/>
</dbReference>
<reference evidence="1 2" key="1">
    <citation type="journal article" date="2015" name="Stand. Genomic Sci.">
        <title>Genomic Encyclopedia of Bacterial and Archaeal Type Strains, Phase III: the genomes of soil and plant-associated and newly described type strains.</title>
        <authorList>
            <person name="Whitman W.B."/>
            <person name="Woyke T."/>
            <person name="Klenk H.P."/>
            <person name="Zhou Y."/>
            <person name="Lilburn T.G."/>
            <person name="Beck B.J."/>
            <person name="De Vos P."/>
            <person name="Vandamme P."/>
            <person name="Eisen J.A."/>
            <person name="Garrity G."/>
            <person name="Hugenholtz P."/>
            <person name="Kyrpides N.C."/>
        </authorList>
    </citation>
    <scope>NUCLEOTIDE SEQUENCE [LARGE SCALE GENOMIC DNA]</scope>
    <source>
        <strain evidence="1 2">CGMCC 1.6855</strain>
    </source>
</reference>
<dbReference type="OrthoDB" id="796468at2"/>
<protein>
    <recommendedName>
        <fullName evidence="3">AAA+ ATPase domain-containing protein</fullName>
    </recommendedName>
</protein>
<dbReference type="InterPro" id="IPR027417">
    <property type="entry name" value="P-loop_NTPase"/>
</dbReference>
<evidence type="ECO:0008006" key="3">
    <source>
        <dbReference type="Google" id="ProtNLM"/>
    </source>
</evidence>
<dbReference type="EMBL" id="VLKR01000006">
    <property type="protein sequence ID" value="TWI22163.1"/>
    <property type="molecule type" value="Genomic_DNA"/>
</dbReference>
<accession>A0A562MQG3</accession>